<feature type="transmembrane region" description="Helical" evidence="1">
    <location>
        <begin position="210"/>
        <end position="226"/>
    </location>
</feature>
<organism evidence="2 3">
    <name type="scientific">Furfurilactobacillus curtus</name>
    <dbReference type="NCBI Taxonomy" id="1746200"/>
    <lineage>
        <taxon>Bacteria</taxon>
        <taxon>Bacillati</taxon>
        <taxon>Bacillota</taxon>
        <taxon>Bacilli</taxon>
        <taxon>Lactobacillales</taxon>
        <taxon>Lactobacillaceae</taxon>
        <taxon>Furfurilactobacillus</taxon>
    </lineage>
</organism>
<comment type="caution">
    <text evidence="2">The sequence shown here is derived from an EMBL/GenBank/DDBJ whole genome shotgun (WGS) entry which is preliminary data.</text>
</comment>
<proteinExistence type="predicted"/>
<feature type="transmembrane region" description="Helical" evidence="1">
    <location>
        <begin position="285"/>
        <end position="304"/>
    </location>
</feature>
<keyword evidence="1" id="KW-1133">Transmembrane helix</keyword>
<dbReference type="RefSeq" id="WP_407882936.1">
    <property type="nucleotide sequence ID" value="NZ_BQXO01000002.1"/>
</dbReference>
<evidence type="ECO:0000313" key="2">
    <source>
        <dbReference type="EMBL" id="GKT05578.1"/>
    </source>
</evidence>
<feature type="transmembrane region" description="Helical" evidence="1">
    <location>
        <begin position="44"/>
        <end position="64"/>
    </location>
</feature>
<feature type="transmembrane region" description="Helical" evidence="1">
    <location>
        <begin position="493"/>
        <end position="516"/>
    </location>
</feature>
<evidence type="ECO:0000256" key="1">
    <source>
        <dbReference type="SAM" id="Phobius"/>
    </source>
</evidence>
<keyword evidence="3" id="KW-1185">Reference proteome</keyword>
<feature type="transmembrane region" description="Helical" evidence="1">
    <location>
        <begin position="151"/>
        <end position="172"/>
    </location>
</feature>
<feature type="transmembrane region" description="Helical" evidence="1">
    <location>
        <begin position="76"/>
        <end position="97"/>
    </location>
</feature>
<sequence>MIIQKKRFLMTFHWFIMLIACLTFTLTLWGTWRAQVVAKHQFTWHLGLLSAGLSLLLVGIVWLLTHWLNRRGDAALWLTFAALIVIKIIAIRTIPTWPTSDFWNYHYFAALSANGMSWVAMSQHHLIANNFVFPHVLNIAAAFSLPEAIFGANYGVLQIANTLVIFVSMLVIVKIGQRLKLRSLGIAVALGYYWLPAYWLYTLIDGAEPLFIGLLLIATLALLNVIMPPVTSYRNDQIMSLLMAVVAATLANALRPIVVIWLIAILIFSSLARSSSVIHRRQRLILGFMTVITVMSLTLVGALTPKFYGITIAPDRVSQAYSVATGTDPATNGAYSTTVRAVLDRHISQMSRPKASAKADQTAIDDLNRLTKQHLRQLNQKHDWPIFMRNKITAFLDEDYGFDWIDYNFAHHTKIQRAQQRQFFKQSDLLTLWSTFCFSGLLVVPLVGELCLLFWPQLRRRLSSRQRNLLLFNNLLFLGFFYASLLVEVQGRYHIVLYLPLLTLTSLVIQNGGAMIRPQHQH</sequence>
<keyword evidence="1" id="KW-0812">Transmembrane</keyword>
<dbReference type="Proteomes" id="UP001628078">
    <property type="component" value="Unassembled WGS sequence"/>
</dbReference>
<feature type="transmembrane region" description="Helical" evidence="1">
    <location>
        <begin position="260"/>
        <end position="278"/>
    </location>
</feature>
<evidence type="ECO:0000313" key="3">
    <source>
        <dbReference type="Proteomes" id="UP001628078"/>
    </source>
</evidence>
<feature type="transmembrane region" description="Helical" evidence="1">
    <location>
        <begin position="468"/>
        <end position="487"/>
    </location>
</feature>
<feature type="transmembrane region" description="Helical" evidence="1">
    <location>
        <begin position="184"/>
        <end position="204"/>
    </location>
</feature>
<keyword evidence="1" id="KW-0472">Membrane</keyword>
<accession>A0ABQ5JMR5</accession>
<reference evidence="2 3" key="1">
    <citation type="submission" date="2022-03" db="EMBL/GenBank/DDBJ databases">
        <title>Draft genome sequence of Furfurilactobacillus curtus JCM 31185.</title>
        <authorList>
            <person name="Suzuki S."/>
            <person name="Endo A."/>
            <person name="Kajikawa A."/>
        </authorList>
    </citation>
    <scope>NUCLEOTIDE SEQUENCE [LARGE SCALE GENOMIC DNA]</scope>
    <source>
        <strain evidence="2 3">JCM 31185</strain>
    </source>
</reference>
<gene>
    <name evidence="2" type="ORF">JCM31185_08660</name>
</gene>
<feature type="transmembrane region" description="Helical" evidence="1">
    <location>
        <begin position="127"/>
        <end position="145"/>
    </location>
</feature>
<protein>
    <recommendedName>
        <fullName evidence="4">Glycosyltransferase RgtA/B/C/D-like domain-containing protein</fullName>
    </recommendedName>
</protein>
<feature type="transmembrane region" description="Helical" evidence="1">
    <location>
        <begin position="432"/>
        <end position="456"/>
    </location>
</feature>
<dbReference type="PROSITE" id="PS51257">
    <property type="entry name" value="PROKAR_LIPOPROTEIN"/>
    <property type="match status" value="1"/>
</dbReference>
<feature type="transmembrane region" description="Helical" evidence="1">
    <location>
        <begin position="12"/>
        <end position="32"/>
    </location>
</feature>
<dbReference type="EMBL" id="BQXO01000002">
    <property type="protein sequence ID" value="GKT05578.1"/>
    <property type="molecule type" value="Genomic_DNA"/>
</dbReference>
<name>A0ABQ5JMR5_9LACO</name>
<evidence type="ECO:0008006" key="4">
    <source>
        <dbReference type="Google" id="ProtNLM"/>
    </source>
</evidence>